<evidence type="ECO:0000259" key="3">
    <source>
        <dbReference type="PROSITE" id="PS51000"/>
    </source>
</evidence>
<protein>
    <submittedName>
        <fullName evidence="4">Predicted DNA-binding transcriptional regulator YafY, contains an HTH and WYL domains</fullName>
    </submittedName>
</protein>
<gene>
    <name evidence="4" type="ORF">SAMN05444272_0289</name>
</gene>
<dbReference type="Pfam" id="PF08279">
    <property type="entry name" value="HTH_11"/>
    <property type="match status" value="1"/>
</dbReference>
<keyword evidence="2" id="KW-0804">Transcription</keyword>
<dbReference type="AlphaFoldDB" id="A0A1M6ZN22"/>
<dbReference type="Proteomes" id="UP000186002">
    <property type="component" value="Unassembled WGS sequence"/>
</dbReference>
<dbReference type="InterPro" id="IPR036390">
    <property type="entry name" value="WH_DNA-bd_sf"/>
</dbReference>
<dbReference type="SUPFAM" id="SSF46785">
    <property type="entry name" value="Winged helix' DNA-binding domain"/>
    <property type="match status" value="1"/>
</dbReference>
<sequence>MSANAEPEPGLRSESWPILDLLNTGARPRMNPIERALGILLLLTGGKLVTANTLSERFNVSHRTIYRDIDRLMALGVPVDAERGAEGGYRLAKDYLQAPVALTRNETAALLTALALVRSIRTIPLAADLESAQRKLVATLPKAVHALLSEAERIIGIEPVPADIFHSNTKAEPTPLWQEAIDGFMQGLLESKRVRFLHNNPARGEPRPHDVEPRGILYDRDLWYLAGFCVDTSQIKVYRADRVRQMEVSGFRFRPDKNFAIETLLGGAWLKQAMRRWEAESPIARIRITEAQAAKLSADWYYRHAVFTADPVGGMMISIPDTASSRILALVRWLGPGAELLEPEHMRQELAEELRSLAQAHGGLPQAS</sequence>
<keyword evidence="5" id="KW-1185">Reference proteome</keyword>
<evidence type="ECO:0000313" key="5">
    <source>
        <dbReference type="Proteomes" id="UP000186002"/>
    </source>
</evidence>
<evidence type="ECO:0000256" key="1">
    <source>
        <dbReference type="ARBA" id="ARBA00023015"/>
    </source>
</evidence>
<evidence type="ECO:0000256" key="2">
    <source>
        <dbReference type="ARBA" id="ARBA00023163"/>
    </source>
</evidence>
<dbReference type="PANTHER" id="PTHR34580:SF1">
    <property type="entry name" value="PROTEIN PAFC"/>
    <property type="match status" value="1"/>
</dbReference>
<dbReference type="InterPro" id="IPR026881">
    <property type="entry name" value="WYL_dom"/>
</dbReference>
<evidence type="ECO:0000313" key="4">
    <source>
        <dbReference type="EMBL" id="SHL31769.1"/>
    </source>
</evidence>
<dbReference type="PANTHER" id="PTHR34580">
    <property type="match status" value="1"/>
</dbReference>
<dbReference type="Pfam" id="PF13280">
    <property type="entry name" value="WYL"/>
    <property type="match status" value="1"/>
</dbReference>
<dbReference type="InterPro" id="IPR057727">
    <property type="entry name" value="WCX_dom"/>
</dbReference>
<organism evidence="4 5">
    <name type="scientific">Roseibium suaedae</name>
    <dbReference type="NCBI Taxonomy" id="735517"/>
    <lineage>
        <taxon>Bacteria</taxon>
        <taxon>Pseudomonadati</taxon>
        <taxon>Pseudomonadota</taxon>
        <taxon>Alphaproteobacteria</taxon>
        <taxon>Hyphomicrobiales</taxon>
        <taxon>Stappiaceae</taxon>
        <taxon>Roseibium</taxon>
    </lineage>
</organism>
<dbReference type="Pfam" id="PF25583">
    <property type="entry name" value="WCX"/>
    <property type="match status" value="1"/>
</dbReference>
<keyword evidence="1" id="KW-0805">Transcription regulation</keyword>
<reference evidence="4 5" key="1">
    <citation type="submission" date="2016-11" db="EMBL/GenBank/DDBJ databases">
        <authorList>
            <person name="Jaros S."/>
            <person name="Januszkiewicz K."/>
            <person name="Wedrychowicz H."/>
        </authorList>
    </citation>
    <scope>NUCLEOTIDE SEQUENCE [LARGE SCALE GENOMIC DNA]</scope>
    <source>
        <strain evidence="4 5">DSM 22153</strain>
    </source>
</reference>
<dbReference type="InterPro" id="IPR001034">
    <property type="entry name" value="DeoR_HTH"/>
</dbReference>
<dbReference type="PROSITE" id="PS51000">
    <property type="entry name" value="HTH_DEOR_2"/>
    <property type="match status" value="1"/>
</dbReference>
<dbReference type="GO" id="GO:0003677">
    <property type="term" value="F:DNA binding"/>
    <property type="evidence" value="ECO:0007669"/>
    <property type="project" value="UniProtKB-KW"/>
</dbReference>
<dbReference type="InterPro" id="IPR028349">
    <property type="entry name" value="PafC-like"/>
</dbReference>
<dbReference type="GO" id="GO:0003700">
    <property type="term" value="F:DNA-binding transcription factor activity"/>
    <property type="evidence" value="ECO:0007669"/>
    <property type="project" value="InterPro"/>
</dbReference>
<dbReference type="InterPro" id="IPR051534">
    <property type="entry name" value="CBASS_pafABC_assoc_protein"/>
</dbReference>
<proteinExistence type="predicted"/>
<dbReference type="InterPro" id="IPR013196">
    <property type="entry name" value="HTH_11"/>
</dbReference>
<dbReference type="EMBL" id="FRBW01000001">
    <property type="protein sequence ID" value="SHL31769.1"/>
    <property type="molecule type" value="Genomic_DNA"/>
</dbReference>
<dbReference type="PROSITE" id="PS52050">
    <property type="entry name" value="WYL"/>
    <property type="match status" value="1"/>
</dbReference>
<accession>A0A1M6ZN22</accession>
<dbReference type="Gene3D" id="1.10.10.10">
    <property type="entry name" value="Winged helix-like DNA-binding domain superfamily/Winged helix DNA-binding domain"/>
    <property type="match status" value="1"/>
</dbReference>
<dbReference type="PIRSF" id="PIRSF016838">
    <property type="entry name" value="PafC"/>
    <property type="match status" value="1"/>
</dbReference>
<keyword evidence="4" id="KW-0238">DNA-binding</keyword>
<dbReference type="STRING" id="735517.SAMN05444272_0289"/>
<name>A0A1M6ZN22_9HYPH</name>
<dbReference type="InterPro" id="IPR036388">
    <property type="entry name" value="WH-like_DNA-bd_sf"/>
</dbReference>
<feature type="domain" description="HTH deoR-type" evidence="3">
    <location>
        <begin position="32"/>
        <end position="87"/>
    </location>
</feature>